<dbReference type="InterPro" id="IPR001810">
    <property type="entry name" value="F-box_dom"/>
</dbReference>
<sequence length="161" mass="18522">MHLLDLPHELLSYIMHFADYDTLRTLCLTEKRNLYHIARHFLWRNVTVIFDVDQKPKPNLFSFDSGHLSAIRSLSAVVDGYLDISLSSFYGVAGLWRCGAHRYPDVILICAVFWDLSLSKIWRYTDHVCLSVSDPAGTNRDAGRSGRAYRHNITETNRHPS</sequence>
<accession>A0A284SAW3</accession>
<feature type="domain" description="F-box" evidence="1">
    <location>
        <begin position="1"/>
        <end position="46"/>
    </location>
</feature>
<gene>
    <name evidence="2" type="ORF">ARMOST_21677</name>
</gene>
<protein>
    <recommendedName>
        <fullName evidence="1">F-box domain-containing protein</fullName>
    </recommendedName>
</protein>
<dbReference type="AlphaFoldDB" id="A0A284SAW3"/>
<organism evidence="2 3">
    <name type="scientific">Armillaria ostoyae</name>
    <name type="common">Armillaria root rot fungus</name>
    <dbReference type="NCBI Taxonomy" id="47428"/>
    <lineage>
        <taxon>Eukaryota</taxon>
        <taxon>Fungi</taxon>
        <taxon>Dikarya</taxon>
        <taxon>Basidiomycota</taxon>
        <taxon>Agaricomycotina</taxon>
        <taxon>Agaricomycetes</taxon>
        <taxon>Agaricomycetidae</taxon>
        <taxon>Agaricales</taxon>
        <taxon>Marasmiineae</taxon>
        <taxon>Physalacriaceae</taxon>
        <taxon>Armillaria</taxon>
    </lineage>
</organism>
<evidence type="ECO:0000259" key="1">
    <source>
        <dbReference type="PROSITE" id="PS50181"/>
    </source>
</evidence>
<dbReference type="OrthoDB" id="3083720at2759"/>
<proteinExistence type="predicted"/>
<evidence type="ECO:0000313" key="3">
    <source>
        <dbReference type="Proteomes" id="UP000219338"/>
    </source>
</evidence>
<dbReference type="PROSITE" id="PS50181">
    <property type="entry name" value="FBOX"/>
    <property type="match status" value="1"/>
</dbReference>
<keyword evidence="3" id="KW-1185">Reference proteome</keyword>
<dbReference type="EMBL" id="FUEG01000053">
    <property type="protein sequence ID" value="SJL18105.1"/>
    <property type="molecule type" value="Genomic_DNA"/>
</dbReference>
<evidence type="ECO:0000313" key="2">
    <source>
        <dbReference type="EMBL" id="SJL18105.1"/>
    </source>
</evidence>
<reference evidence="3" key="1">
    <citation type="journal article" date="2017" name="Nat. Ecol. Evol.">
        <title>Genome expansion and lineage-specific genetic innovations in the forest pathogenic fungi Armillaria.</title>
        <authorList>
            <person name="Sipos G."/>
            <person name="Prasanna A.N."/>
            <person name="Walter M.C."/>
            <person name="O'Connor E."/>
            <person name="Balint B."/>
            <person name="Krizsan K."/>
            <person name="Kiss B."/>
            <person name="Hess J."/>
            <person name="Varga T."/>
            <person name="Slot J."/>
            <person name="Riley R."/>
            <person name="Boka B."/>
            <person name="Rigling D."/>
            <person name="Barry K."/>
            <person name="Lee J."/>
            <person name="Mihaltcheva S."/>
            <person name="LaButti K."/>
            <person name="Lipzen A."/>
            <person name="Waldron R."/>
            <person name="Moloney N.M."/>
            <person name="Sperisen C."/>
            <person name="Kredics L."/>
            <person name="Vagvoelgyi C."/>
            <person name="Patrignani A."/>
            <person name="Fitzpatrick D."/>
            <person name="Nagy I."/>
            <person name="Doyle S."/>
            <person name="Anderson J.B."/>
            <person name="Grigoriev I.V."/>
            <person name="Gueldener U."/>
            <person name="Muensterkoetter M."/>
            <person name="Nagy L.G."/>
        </authorList>
    </citation>
    <scope>NUCLEOTIDE SEQUENCE [LARGE SCALE GENOMIC DNA]</scope>
    <source>
        <strain evidence="3">C18/9</strain>
    </source>
</reference>
<dbReference type="Proteomes" id="UP000219338">
    <property type="component" value="Unassembled WGS sequence"/>
</dbReference>
<name>A0A284SAW3_ARMOS</name>